<dbReference type="AlphaFoldDB" id="A0A8J8NEX8"/>
<evidence type="ECO:0000313" key="1">
    <source>
        <dbReference type="EMBL" id="TNV73539.1"/>
    </source>
</evidence>
<name>A0A8J8NEX8_HALGN</name>
<proteinExistence type="predicted"/>
<reference evidence="1" key="1">
    <citation type="submission" date="2019-06" db="EMBL/GenBank/DDBJ databases">
        <authorList>
            <person name="Zheng W."/>
        </authorList>
    </citation>
    <scope>NUCLEOTIDE SEQUENCE</scope>
    <source>
        <strain evidence="1">QDHG01</strain>
    </source>
</reference>
<evidence type="ECO:0000313" key="2">
    <source>
        <dbReference type="Proteomes" id="UP000785679"/>
    </source>
</evidence>
<comment type="caution">
    <text evidence="1">The sequence shown here is derived from an EMBL/GenBank/DDBJ whole genome shotgun (WGS) entry which is preliminary data.</text>
</comment>
<sequence length="113" mass="12874">MALSTSASWSRSKLHSFLSRSQKFRVFMGQQMVARLLVQSKLPQMRKNCLNTSMGVCISLWQLLTMNIMSTYSAQVAMHAAYEPRKQLSQVNQALSKMILFFNSSSLPTRLHT</sequence>
<organism evidence="1 2">
    <name type="scientific">Halteria grandinella</name>
    <dbReference type="NCBI Taxonomy" id="5974"/>
    <lineage>
        <taxon>Eukaryota</taxon>
        <taxon>Sar</taxon>
        <taxon>Alveolata</taxon>
        <taxon>Ciliophora</taxon>
        <taxon>Intramacronucleata</taxon>
        <taxon>Spirotrichea</taxon>
        <taxon>Stichotrichia</taxon>
        <taxon>Sporadotrichida</taxon>
        <taxon>Halteriidae</taxon>
        <taxon>Halteria</taxon>
    </lineage>
</organism>
<dbReference type="Proteomes" id="UP000785679">
    <property type="component" value="Unassembled WGS sequence"/>
</dbReference>
<protein>
    <submittedName>
        <fullName evidence="1">Uncharacterized protein</fullName>
    </submittedName>
</protein>
<gene>
    <name evidence="1" type="ORF">FGO68_gene5227</name>
</gene>
<keyword evidence="2" id="KW-1185">Reference proteome</keyword>
<accession>A0A8J8NEX8</accession>
<dbReference type="EMBL" id="RRYP01018648">
    <property type="protein sequence ID" value="TNV73539.1"/>
    <property type="molecule type" value="Genomic_DNA"/>
</dbReference>